<dbReference type="PROSITE" id="PS50965">
    <property type="entry name" value="NERD"/>
    <property type="match status" value="1"/>
</dbReference>
<evidence type="ECO:0000259" key="2">
    <source>
        <dbReference type="PROSITE" id="PS50965"/>
    </source>
</evidence>
<reference evidence="4" key="1">
    <citation type="submission" date="2017-11" db="EMBL/GenBank/DDBJ databases">
        <title>The draft genome sequence of Chromatocurvus sp. F02.</title>
        <authorList>
            <person name="Du Z.-J."/>
            <person name="Chang Y.-Q."/>
        </authorList>
    </citation>
    <scope>NUCLEOTIDE SEQUENCE [LARGE SCALE GENOMIC DNA]</scope>
    <source>
        <strain evidence="4">F02</strain>
    </source>
</reference>
<dbReference type="InterPro" id="IPR011528">
    <property type="entry name" value="NERD"/>
</dbReference>
<sequence>MKTKSPLTSKPLRNPGESLELELQDVLYDGILYWVVTTIVVTVLAGMEWWRWYAQIPPSPKVMTGFAFLLASYSAWRVAKSWRHIKNLKLGLAGEKAVGQFLERLREHGAKVFHDIPGDKFNLDHVVIHRSGIYVVETKTWSKPDRGEAKLVFDGERVLKNGKEMDRNGVAQVAAGSRWLAELLKESTGRVLSVRPVLVYPGWFIQPTAEAKSSKVWVLNPKVLPAFINNSRETLTPEDVHLCSYHLTKYIQGM</sequence>
<proteinExistence type="predicted"/>
<dbReference type="OrthoDB" id="572185at2"/>
<feature type="transmembrane region" description="Helical" evidence="1">
    <location>
        <begin position="62"/>
        <end position="79"/>
    </location>
</feature>
<feature type="transmembrane region" description="Helical" evidence="1">
    <location>
        <begin position="31"/>
        <end position="50"/>
    </location>
</feature>
<dbReference type="AlphaFoldDB" id="A0A2N5Y4D8"/>
<accession>A0A2N5Y4D8</accession>
<name>A0A2N5Y4D8_9GAMM</name>
<dbReference type="RefSeq" id="WP_101520843.1">
    <property type="nucleotide sequence ID" value="NZ_PKLZ01000003.1"/>
</dbReference>
<dbReference type="Pfam" id="PF08378">
    <property type="entry name" value="NERD"/>
    <property type="match status" value="1"/>
</dbReference>
<evidence type="ECO:0000256" key="1">
    <source>
        <dbReference type="SAM" id="Phobius"/>
    </source>
</evidence>
<dbReference type="EMBL" id="PKLZ01000003">
    <property type="protein sequence ID" value="PLW83242.1"/>
    <property type="molecule type" value="Genomic_DNA"/>
</dbReference>
<keyword evidence="1" id="KW-0472">Membrane</keyword>
<evidence type="ECO:0000313" key="3">
    <source>
        <dbReference type="EMBL" id="PLW83242.1"/>
    </source>
</evidence>
<comment type="caution">
    <text evidence="3">The sequence shown here is derived from an EMBL/GenBank/DDBJ whole genome shotgun (WGS) entry which is preliminary data.</text>
</comment>
<keyword evidence="1" id="KW-0812">Transmembrane</keyword>
<dbReference type="Proteomes" id="UP000234845">
    <property type="component" value="Unassembled WGS sequence"/>
</dbReference>
<protein>
    <submittedName>
        <fullName evidence="3">Nuclease</fullName>
    </submittedName>
</protein>
<keyword evidence="1" id="KW-1133">Transmembrane helix</keyword>
<feature type="domain" description="NERD" evidence="2">
    <location>
        <begin position="90"/>
        <end position="207"/>
    </location>
</feature>
<evidence type="ECO:0000313" key="4">
    <source>
        <dbReference type="Proteomes" id="UP000234845"/>
    </source>
</evidence>
<organism evidence="3 4">
    <name type="scientific">Kineobactrum sediminis</name>
    <dbReference type="NCBI Taxonomy" id="1905677"/>
    <lineage>
        <taxon>Bacteria</taxon>
        <taxon>Pseudomonadati</taxon>
        <taxon>Pseudomonadota</taxon>
        <taxon>Gammaproteobacteria</taxon>
        <taxon>Cellvibrionales</taxon>
        <taxon>Halieaceae</taxon>
        <taxon>Kineobactrum</taxon>
    </lineage>
</organism>
<keyword evidence="4" id="KW-1185">Reference proteome</keyword>
<gene>
    <name evidence="3" type="ORF">CWI75_07490</name>
</gene>